<keyword evidence="5" id="KW-0547">Nucleotide-binding</keyword>
<dbReference type="EMBL" id="JAGMWT010000002">
    <property type="protein sequence ID" value="KAH7135971.1"/>
    <property type="molecule type" value="Genomic_DNA"/>
</dbReference>
<dbReference type="AlphaFoldDB" id="A0A9P9EG52"/>
<dbReference type="GO" id="GO:0005739">
    <property type="term" value="C:mitochondrion"/>
    <property type="evidence" value="ECO:0007669"/>
    <property type="project" value="TreeGrafter"/>
</dbReference>
<reference evidence="14" key="1">
    <citation type="journal article" date="2021" name="Nat. Commun.">
        <title>Genetic determinants of endophytism in the Arabidopsis root mycobiome.</title>
        <authorList>
            <person name="Mesny F."/>
            <person name="Miyauchi S."/>
            <person name="Thiergart T."/>
            <person name="Pickel B."/>
            <person name="Atanasova L."/>
            <person name="Karlsson M."/>
            <person name="Huettel B."/>
            <person name="Barry K.W."/>
            <person name="Haridas S."/>
            <person name="Chen C."/>
            <person name="Bauer D."/>
            <person name="Andreopoulos W."/>
            <person name="Pangilinan J."/>
            <person name="LaButti K."/>
            <person name="Riley R."/>
            <person name="Lipzen A."/>
            <person name="Clum A."/>
            <person name="Drula E."/>
            <person name="Henrissat B."/>
            <person name="Kohler A."/>
            <person name="Grigoriev I.V."/>
            <person name="Martin F.M."/>
            <person name="Hacquard S."/>
        </authorList>
    </citation>
    <scope>NUCLEOTIDE SEQUENCE</scope>
    <source>
        <strain evidence="14">MPI-CAGE-CH-0243</strain>
    </source>
</reference>
<keyword evidence="6 10" id="KW-0418">Kinase</keyword>
<dbReference type="GO" id="GO:0046167">
    <property type="term" value="P:glycerol-3-phosphate biosynthetic process"/>
    <property type="evidence" value="ECO:0007669"/>
    <property type="project" value="TreeGrafter"/>
</dbReference>
<evidence type="ECO:0000256" key="7">
    <source>
        <dbReference type="ARBA" id="ARBA00022798"/>
    </source>
</evidence>
<dbReference type="GO" id="GO:0006071">
    <property type="term" value="P:glycerol metabolic process"/>
    <property type="evidence" value="ECO:0007669"/>
    <property type="project" value="UniProtKB-KW"/>
</dbReference>
<keyword evidence="7" id="KW-0319">Glycerol metabolism</keyword>
<dbReference type="FunFam" id="3.30.420.40:FF:000085">
    <property type="entry name" value="Glycerol kinase 2"/>
    <property type="match status" value="1"/>
</dbReference>
<dbReference type="InterPro" id="IPR018484">
    <property type="entry name" value="FGGY_N"/>
</dbReference>
<dbReference type="InterPro" id="IPR018483">
    <property type="entry name" value="Carb_kinase_FGGY_CS"/>
</dbReference>
<dbReference type="Pfam" id="PF00370">
    <property type="entry name" value="FGGY_N"/>
    <property type="match status" value="1"/>
</dbReference>
<dbReference type="GO" id="GO:0006641">
    <property type="term" value="P:triglyceride metabolic process"/>
    <property type="evidence" value="ECO:0007669"/>
    <property type="project" value="TreeGrafter"/>
</dbReference>
<keyword evidence="4 10" id="KW-0808">Transferase</keyword>
<proteinExistence type="inferred from homology"/>
<dbReference type="InterPro" id="IPR000577">
    <property type="entry name" value="Carb_kinase_FGGY"/>
</dbReference>
<gene>
    <name evidence="14" type="ORF">B0J11DRAFT_175542</name>
</gene>
<accession>A0A9P9EG52</accession>
<dbReference type="PANTHER" id="PTHR10196:SF69">
    <property type="entry name" value="GLYCEROL KINASE"/>
    <property type="match status" value="1"/>
</dbReference>
<sequence length="551" mass="60206">MTMEKTSAQDADPQPIPKEQVTDTSSGVQLDEKKLKNFYIGSIDQGTTSTRFIIFDGIGQPVAQHQIEFTQMYPQSGWHEHDPNEIFNSVEQCIEKATQTFFAQGNEISDIKAVGITNQRETTVVWDTKTGEPLYNAIAWPDTRTKGLVRELKAKPGADDLLHLCGLPLSTYPSSVKLVWLLNHIDAVRKAYDEGRLSFGTVDTWLLYKLNGGPQKDIHVTDATNASRTMFMNLHTVQYDDKLLSFFDLDRSKLNLPKIVPSSSPDAFGSLSTGLLKGVRIAGCLGDQSAALVGQQGFSPGSAKNTYGTGCFLLYNVGEKPVISTHGLLATIAYDFGGNRKPVYALEGSIAVAGSGVKFLMNNLGFITHSHKISDLAASVKDNGGCVFVTAFSGLFAPYWIDDAKGTIFGITQHTERGHIARATLEATCFQTKAILDAMELDSGHKLAELAVDGGMSNSNLCMQTQANIIGIPVDRPAMRETTSLGAAIAAGFAVGIWKEFDELKEINQKDRMIFEPNISKEDGVKMFKKWGRAVEMCRGWLDSGETSDDF</sequence>
<evidence type="ECO:0000256" key="9">
    <source>
        <dbReference type="ARBA" id="ARBA00043149"/>
    </source>
</evidence>
<evidence type="ECO:0000256" key="11">
    <source>
        <dbReference type="SAM" id="MobiDB-lite"/>
    </source>
</evidence>
<keyword evidence="15" id="KW-1185">Reference proteome</keyword>
<dbReference type="Pfam" id="PF02782">
    <property type="entry name" value="FGGY_C"/>
    <property type="match status" value="1"/>
</dbReference>
<evidence type="ECO:0000256" key="6">
    <source>
        <dbReference type="ARBA" id="ARBA00022777"/>
    </source>
</evidence>
<evidence type="ECO:0000256" key="1">
    <source>
        <dbReference type="ARBA" id="ARBA00005190"/>
    </source>
</evidence>
<comment type="similarity">
    <text evidence="2 10">Belongs to the FGGY kinase family.</text>
</comment>
<dbReference type="InterPro" id="IPR043129">
    <property type="entry name" value="ATPase_NBD"/>
</dbReference>
<dbReference type="InterPro" id="IPR042018">
    <property type="entry name" value="GK1-3_metazoan-type"/>
</dbReference>
<dbReference type="PANTHER" id="PTHR10196">
    <property type="entry name" value="SUGAR KINASE"/>
    <property type="match status" value="1"/>
</dbReference>
<evidence type="ECO:0000256" key="2">
    <source>
        <dbReference type="ARBA" id="ARBA00009156"/>
    </source>
</evidence>
<evidence type="ECO:0000313" key="15">
    <source>
        <dbReference type="Proteomes" id="UP000700596"/>
    </source>
</evidence>
<comment type="caution">
    <text evidence="14">The sequence shown here is derived from an EMBL/GenBank/DDBJ whole genome shotgun (WGS) entry which is preliminary data.</text>
</comment>
<evidence type="ECO:0000256" key="8">
    <source>
        <dbReference type="ARBA" id="ARBA00022840"/>
    </source>
</evidence>
<evidence type="ECO:0000259" key="12">
    <source>
        <dbReference type="Pfam" id="PF00370"/>
    </source>
</evidence>
<evidence type="ECO:0000313" key="14">
    <source>
        <dbReference type="EMBL" id="KAH7135971.1"/>
    </source>
</evidence>
<evidence type="ECO:0000256" key="10">
    <source>
        <dbReference type="RuleBase" id="RU003733"/>
    </source>
</evidence>
<dbReference type="InterPro" id="IPR018485">
    <property type="entry name" value="FGGY_C"/>
</dbReference>
<name>A0A9P9EG52_9PLEO</name>
<protein>
    <recommendedName>
        <fullName evidence="3">glycerol kinase</fullName>
        <ecNumber evidence="3">2.7.1.30</ecNumber>
    </recommendedName>
    <alternativeName>
        <fullName evidence="9">ATP:glycerol 3-phosphotransferase</fullName>
    </alternativeName>
</protein>
<dbReference type="GO" id="GO:0005524">
    <property type="term" value="F:ATP binding"/>
    <property type="evidence" value="ECO:0007669"/>
    <property type="project" value="UniProtKB-KW"/>
</dbReference>
<dbReference type="OrthoDB" id="5422795at2759"/>
<dbReference type="Proteomes" id="UP000700596">
    <property type="component" value="Unassembled WGS sequence"/>
</dbReference>
<dbReference type="GO" id="GO:0004370">
    <property type="term" value="F:glycerol kinase activity"/>
    <property type="evidence" value="ECO:0007669"/>
    <property type="project" value="UniProtKB-EC"/>
</dbReference>
<feature type="domain" description="Carbohydrate kinase FGGY C-terminal" evidence="13">
    <location>
        <begin position="304"/>
        <end position="494"/>
    </location>
</feature>
<dbReference type="PROSITE" id="PS00445">
    <property type="entry name" value="FGGY_KINASES_2"/>
    <property type="match status" value="1"/>
</dbReference>
<organism evidence="14 15">
    <name type="scientific">Dendryphion nanum</name>
    <dbReference type="NCBI Taxonomy" id="256645"/>
    <lineage>
        <taxon>Eukaryota</taxon>
        <taxon>Fungi</taxon>
        <taxon>Dikarya</taxon>
        <taxon>Ascomycota</taxon>
        <taxon>Pezizomycotina</taxon>
        <taxon>Dothideomycetes</taxon>
        <taxon>Pleosporomycetidae</taxon>
        <taxon>Pleosporales</taxon>
        <taxon>Torulaceae</taxon>
        <taxon>Dendryphion</taxon>
    </lineage>
</organism>
<evidence type="ECO:0000259" key="13">
    <source>
        <dbReference type="Pfam" id="PF02782"/>
    </source>
</evidence>
<dbReference type="PROSITE" id="PS00933">
    <property type="entry name" value="FGGY_KINASES_1"/>
    <property type="match status" value="1"/>
</dbReference>
<dbReference type="SUPFAM" id="SSF53067">
    <property type="entry name" value="Actin-like ATPase domain"/>
    <property type="match status" value="2"/>
</dbReference>
<dbReference type="NCBIfam" id="NF000756">
    <property type="entry name" value="PRK00047.1"/>
    <property type="match status" value="1"/>
</dbReference>
<dbReference type="InterPro" id="IPR005999">
    <property type="entry name" value="Glycerol_kin"/>
</dbReference>
<feature type="domain" description="Carbohydrate kinase FGGY N-terminal" evidence="12">
    <location>
        <begin position="39"/>
        <end position="294"/>
    </location>
</feature>
<dbReference type="EC" id="2.7.1.30" evidence="3"/>
<evidence type="ECO:0000256" key="3">
    <source>
        <dbReference type="ARBA" id="ARBA00012099"/>
    </source>
</evidence>
<feature type="region of interest" description="Disordered" evidence="11">
    <location>
        <begin position="1"/>
        <end position="27"/>
    </location>
</feature>
<dbReference type="PIRSF" id="PIRSF000538">
    <property type="entry name" value="GlpK"/>
    <property type="match status" value="1"/>
</dbReference>
<evidence type="ECO:0000256" key="4">
    <source>
        <dbReference type="ARBA" id="ARBA00022679"/>
    </source>
</evidence>
<evidence type="ECO:0000256" key="5">
    <source>
        <dbReference type="ARBA" id="ARBA00022741"/>
    </source>
</evidence>
<dbReference type="Gene3D" id="3.30.420.40">
    <property type="match status" value="2"/>
</dbReference>
<dbReference type="NCBIfam" id="TIGR01311">
    <property type="entry name" value="glycerol_kin"/>
    <property type="match status" value="1"/>
</dbReference>
<keyword evidence="8" id="KW-0067">ATP-binding</keyword>
<dbReference type="FunFam" id="3.30.420.40:FF:000086">
    <property type="entry name" value="Glycerol kinase"/>
    <property type="match status" value="1"/>
</dbReference>
<dbReference type="CDD" id="cd07792">
    <property type="entry name" value="ASKHA_NBD_FGGY_GK1-3-like"/>
    <property type="match status" value="1"/>
</dbReference>
<comment type="pathway">
    <text evidence="1">Polyol metabolism; glycerol degradation via glycerol kinase pathway; sn-glycerol 3-phosphate from glycerol: step 1/1.</text>
</comment>